<dbReference type="PANTHER" id="PTHR30319">
    <property type="entry name" value="PHENYLACETIC ACID REGULATOR-RELATED TRANSCRIPTIONAL REPRESSOR"/>
    <property type="match status" value="1"/>
</dbReference>
<dbReference type="Gene3D" id="3.30.70.2650">
    <property type="match status" value="1"/>
</dbReference>
<sequence length="291" mass="32782">MPAQRSAGVPQTAPPNRRRQLGSASARSLLLTLLGEFVHPRGDSVWTATLVEALAAFGVEEKAARQALTRTAAEGLLESSRHGRRVLWELTTEGRTLLEEGTRRIYGFMRERHPWDGRWLVVTVAIPETQRQLRHRLRTRLTWLGLGSPGSGLWISPDAGKHDDVQTVIRELGLEKQAFSWVGPAGGIGDEARLLADAWDLEEVENRYLQFLADFEDRRADGTLEAFIAQVEMVHEWRRFPFLDPDLPAELLDHDWPGPRAAAAFHDRHARWHRAAQSAWSTFDTEGGPKP</sequence>
<gene>
    <name evidence="5" type="ORF">EV643_12520</name>
</gene>
<feature type="domain" description="Transcriptional repressor PaaX-like N-terminal" evidence="2">
    <location>
        <begin position="25"/>
        <end position="93"/>
    </location>
</feature>
<evidence type="ECO:0000313" key="5">
    <source>
        <dbReference type="EMBL" id="TDO34763.1"/>
    </source>
</evidence>
<dbReference type="EMBL" id="SNWQ01000025">
    <property type="protein sequence ID" value="TDO34763.1"/>
    <property type="molecule type" value="Genomic_DNA"/>
</dbReference>
<dbReference type="PIRSF" id="PIRSF020623">
    <property type="entry name" value="PaaX"/>
    <property type="match status" value="1"/>
</dbReference>
<dbReference type="InterPro" id="IPR011965">
    <property type="entry name" value="PaaX_trns_reg"/>
</dbReference>
<dbReference type="InterPro" id="IPR012906">
    <property type="entry name" value="PaaX-like_N"/>
</dbReference>
<dbReference type="InterPro" id="IPR036388">
    <property type="entry name" value="WH-like_DNA-bd_sf"/>
</dbReference>
<dbReference type="Gene3D" id="1.20.58.1460">
    <property type="match status" value="1"/>
</dbReference>
<protein>
    <submittedName>
        <fullName evidence="5">PaaX family transcriptional regulator</fullName>
    </submittedName>
</protein>
<feature type="region of interest" description="Disordered" evidence="1">
    <location>
        <begin position="1"/>
        <end position="21"/>
    </location>
</feature>
<dbReference type="Pfam" id="PF07848">
    <property type="entry name" value="PaaX"/>
    <property type="match status" value="1"/>
</dbReference>
<accession>A0A4R6JFM2</accession>
<evidence type="ECO:0000313" key="6">
    <source>
        <dbReference type="Proteomes" id="UP000295388"/>
    </source>
</evidence>
<feature type="domain" description="Transcriptional repressor PaaX-like C-terminal" evidence="3">
    <location>
        <begin position="199"/>
        <end position="280"/>
    </location>
</feature>
<keyword evidence="6" id="KW-1185">Reference proteome</keyword>
<dbReference type="RefSeq" id="WP_202869910.1">
    <property type="nucleotide sequence ID" value="NZ_SNWQ01000025.1"/>
</dbReference>
<dbReference type="Gene3D" id="1.10.10.10">
    <property type="entry name" value="Winged helix-like DNA-binding domain superfamily/Winged helix DNA-binding domain"/>
    <property type="match status" value="1"/>
</dbReference>
<name>A0A4R6JFM2_9ACTN</name>
<dbReference type="PANTHER" id="PTHR30319:SF1">
    <property type="entry name" value="TRANSCRIPTIONAL REPRESSOR PAAX"/>
    <property type="match status" value="1"/>
</dbReference>
<evidence type="ECO:0000259" key="2">
    <source>
        <dbReference type="Pfam" id="PF07848"/>
    </source>
</evidence>
<dbReference type="Pfam" id="PF08223">
    <property type="entry name" value="PaaX_C"/>
    <property type="match status" value="1"/>
</dbReference>
<feature type="domain" description="Transcriptional repressor PaaX-like central Cas2-like" evidence="4">
    <location>
        <begin position="113"/>
        <end position="189"/>
    </location>
</feature>
<dbReference type="AlphaFoldDB" id="A0A4R6JFM2"/>
<dbReference type="Proteomes" id="UP000295388">
    <property type="component" value="Unassembled WGS sequence"/>
</dbReference>
<dbReference type="Pfam" id="PF20803">
    <property type="entry name" value="PaaX_M"/>
    <property type="match status" value="1"/>
</dbReference>
<dbReference type="GO" id="GO:0006351">
    <property type="term" value="P:DNA-templated transcription"/>
    <property type="evidence" value="ECO:0007669"/>
    <property type="project" value="InterPro"/>
</dbReference>
<evidence type="ECO:0000256" key="1">
    <source>
        <dbReference type="SAM" id="MobiDB-lite"/>
    </source>
</evidence>
<evidence type="ECO:0000259" key="3">
    <source>
        <dbReference type="Pfam" id="PF08223"/>
    </source>
</evidence>
<reference evidence="5 6" key="1">
    <citation type="submission" date="2019-03" db="EMBL/GenBank/DDBJ databases">
        <title>Genomic Encyclopedia of Type Strains, Phase III (KMG-III): the genomes of soil and plant-associated and newly described type strains.</title>
        <authorList>
            <person name="Whitman W."/>
        </authorList>
    </citation>
    <scope>NUCLEOTIDE SEQUENCE [LARGE SCALE GENOMIC DNA]</scope>
    <source>
        <strain evidence="5 6">VKM Ac-2527</strain>
    </source>
</reference>
<dbReference type="InterPro" id="IPR013225">
    <property type="entry name" value="PaaX_C"/>
</dbReference>
<proteinExistence type="predicted"/>
<organism evidence="5 6">
    <name type="scientific">Kribbella caucasensis</name>
    <dbReference type="NCBI Taxonomy" id="2512215"/>
    <lineage>
        <taxon>Bacteria</taxon>
        <taxon>Bacillati</taxon>
        <taxon>Actinomycetota</taxon>
        <taxon>Actinomycetes</taxon>
        <taxon>Propionibacteriales</taxon>
        <taxon>Kribbellaceae</taxon>
        <taxon>Kribbella</taxon>
    </lineage>
</organism>
<dbReference type="InterPro" id="IPR048846">
    <property type="entry name" value="PaaX-like_central"/>
</dbReference>
<evidence type="ECO:0000259" key="4">
    <source>
        <dbReference type="Pfam" id="PF20803"/>
    </source>
</evidence>
<comment type="caution">
    <text evidence="5">The sequence shown here is derived from an EMBL/GenBank/DDBJ whole genome shotgun (WGS) entry which is preliminary data.</text>
</comment>